<feature type="compositionally biased region" description="Polar residues" evidence="1">
    <location>
        <begin position="49"/>
        <end position="64"/>
    </location>
</feature>
<feature type="compositionally biased region" description="Acidic residues" evidence="1">
    <location>
        <begin position="139"/>
        <end position="152"/>
    </location>
</feature>
<feature type="compositionally biased region" description="Low complexity" evidence="1">
    <location>
        <begin position="7"/>
        <end position="21"/>
    </location>
</feature>
<keyword evidence="3" id="KW-1185">Reference proteome</keyword>
<feature type="non-terminal residue" evidence="2">
    <location>
        <position position="183"/>
    </location>
</feature>
<name>G3AUI1_SPAPN</name>
<dbReference type="RefSeq" id="XP_007377508.1">
    <property type="nucleotide sequence ID" value="XM_007377446.1"/>
</dbReference>
<dbReference type="EMBL" id="GL996505">
    <property type="protein sequence ID" value="EGW30537.1"/>
    <property type="molecule type" value="Genomic_DNA"/>
</dbReference>
<dbReference type="HOGENOM" id="CLU_1478529_0_0_1"/>
<accession>G3AUI1</accession>
<dbReference type="AlphaFoldDB" id="G3AUI1"/>
<sequence length="183" mass="20301">MDFEFPTTETTSTASTISSTTSTTTKFKSKLRLLKHELKTTSFHSNNNFIGISQSQPTTPTSNHTTRFRTSSASLSTTLPLYDAYEYDQIDPLDQIGSPSTPMNHHQPEEEMMIPPLPPTDFSFHSHQSSVFSIYPGFSDDENDGEGGDEESLQITQRVRSSYASSTSSISTSGDKRQSIKEI</sequence>
<protein>
    <submittedName>
        <fullName evidence="2">Uncharacterized protein</fullName>
    </submittedName>
</protein>
<feature type="region of interest" description="Disordered" evidence="1">
    <location>
        <begin position="49"/>
        <end position="71"/>
    </location>
</feature>
<gene>
    <name evidence="2" type="ORF">SPAPADRAFT_63347</name>
</gene>
<evidence type="ECO:0000313" key="2">
    <source>
        <dbReference type="EMBL" id="EGW30537.1"/>
    </source>
</evidence>
<evidence type="ECO:0000256" key="1">
    <source>
        <dbReference type="SAM" id="MobiDB-lite"/>
    </source>
</evidence>
<feature type="compositionally biased region" description="Basic and acidic residues" evidence="1">
    <location>
        <begin position="174"/>
        <end position="183"/>
    </location>
</feature>
<proteinExistence type="predicted"/>
<dbReference type="Proteomes" id="UP000000709">
    <property type="component" value="Unassembled WGS sequence"/>
</dbReference>
<reference evidence="2 3" key="1">
    <citation type="journal article" date="2011" name="Proc. Natl. Acad. Sci. U.S.A.">
        <title>Comparative genomics of xylose-fermenting fungi for enhanced biofuel production.</title>
        <authorList>
            <person name="Wohlbach D.J."/>
            <person name="Kuo A."/>
            <person name="Sato T.K."/>
            <person name="Potts K.M."/>
            <person name="Salamov A.A."/>
            <person name="LaButti K.M."/>
            <person name="Sun H."/>
            <person name="Clum A."/>
            <person name="Pangilinan J.L."/>
            <person name="Lindquist E.A."/>
            <person name="Lucas S."/>
            <person name="Lapidus A."/>
            <person name="Jin M."/>
            <person name="Gunawan C."/>
            <person name="Balan V."/>
            <person name="Dale B.E."/>
            <person name="Jeffries T.W."/>
            <person name="Zinkel R."/>
            <person name="Barry K.W."/>
            <person name="Grigoriev I.V."/>
            <person name="Gasch A.P."/>
        </authorList>
    </citation>
    <scope>NUCLEOTIDE SEQUENCE [LARGE SCALE GENOMIC DNA]</scope>
    <source>
        <strain evidence="3">NRRL Y-27907 / 11-Y1</strain>
    </source>
</reference>
<dbReference type="GeneID" id="18874713"/>
<feature type="compositionally biased region" description="Low complexity" evidence="1">
    <location>
        <begin position="161"/>
        <end position="173"/>
    </location>
</feature>
<organism evidence="3">
    <name type="scientific">Spathaspora passalidarum (strain NRRL Y-27907 / 11-Y1)</name>
    <dbReference type="NCBI Taxonomy" id="619300"/>
    <lineage>
        <taxon>Eukaryota</taxon>
        <taxon>Fungi</taxon>
        <taxon>Dikarya</taxon>
        <taxon>Ascomycota</taxon>
        <taxon>Saccharomycotina</taxon>
        <taxon>Pichiomycetes</taxon>
        <taxon>Debaryomycetaceae</taxon>
        <taxon>Spathaspora</taxon>
    </lineage>
</organism>
<dbReference type="InParanoid" id="G3AUI1"/>
<feature type="region of interest" description="Disordered" evidence="1">
    <location>
        <begin position="1"/>
        <end position="21"/>
    </location>
</feature>
<dbReference type="KEGG" id="spaa:SPAPADRAFT_63347"/>
<dbReference type="OrthoDB" id="10636010at2759"/>
<feature type="region of interest" description="Disordered" evidence="1">
    <location>
        <begin position="133"/>
        <end position="183"/>
    </location>
</feature>
<evidence type="ECO:0000313" key="3">
    <source>
        <dbReference type="Proteomes" id="UP000000709"/>
    </source>
</evidence>